<keyword evidence="2" id="KW-1185">Reference proteome</keyword>
<proteinExistence type="predicted"/>
<dbReference type="Proteomes" id="UP001628164">
    <property type="component" value="Unassembled WGS sequence"/>
</dbReference>
<evidence type="ECO:0000313" key="1">
    <source>
        <dbReference type="EMBL" id="GMN90427.1"/>
    </source>
</evidence>
<evidence type="ECO:0000313" key="2">
    <source>
        <dbReference type="Proteomes" id="UP001628164"/>
    </source>
</evidence>
<name>A0ABQ6PHI3_9GAMM</name>
<reference evidence="1 2" key="1">
    <citation type="journal article" date="2024" name="Dis. Aquat. Organ.">
        <title>Francisella sciaenopsi sp. nov. isolated from diseased red drum Sciaenops ocellatus in Florida, USA.</title>
        <authorList>
            <person name="Kawahara M."/>
            <person name="Cody T.T."/>
            <person name="Yanong R.P.E."/>
            <person name="Henderson E."/>
            <person name="Yazdi Z."/>
            <person name="Soto E."/>
        </authorList>
    </citation>
    <scope>NUCLEOTIDE SEQUENCE [LARGE SCALE GENOMIC DNA]</scope>
    <source>
        <strain evidence="1 2">R22-20-7</strain>
    </source>
</reference>
<protein>
    <submittedName>
        <fullName evidence="1">Uncharacterized protein</fullName>
    </submittedName>
</protein>
<organism evidence="1 2">
    <name type="scientific">Francisella sciaenopsi</name>
    <dbReference type="NCBI Taxonomy" id="3055034"/>
    <lineage>
        <taxon>Bacteria</taxon>
        <taxon>Pseudomonadati</taxon>
        <taxon>Pseudomonadota</taxon>
        <taxon>Gammaproteobacteria</taxon>
        <taxon>Thiotrichales</taxon>
        <taxon>Francisellaceae</taxon>
        <taxon>Francisella</taxon>
    </lineage>
</organism>
<gene>
    <name evidence="1" type="ORF">fsci_19150</name>
</gene>
<dbReference type="EMBL" id="BTHG01000010">
    <property type="protein sequence ID" value="GMN90427.1"/>
    <property type="molecule type" value="Genomic_DNA"/>
</dbReference>
<accession>A0ABQ6PHI3</accession>
<comment type="caution">
    <text evidence="1">The sequence shown here is derived from an EMBL/GenBank/DDBJ whole genome shotgun (WGS) entry which is preliminary data.</text>
</comment>
<sequence length="59" mass="7048">MYSLLFLVNNHQDEELLENGKLRCVIYSINYLKQYILSCLVGKRRDVIKDILIKVFNEE</sequence>